<keyword evidence="1" id="KW-0067">ATP-binding</keyword>
<name>A0A3E1P1S3_9BACT</name>
<dbReference type="OrthoDB" id="9763949at2"/>
<dbReference type="InterPro" id="IPR005338">
    <property type="entry name" value="Anhydro_N_Ac-Mur_kinase"/>
</dbReference>
<keyword evidence="1 2" id="KW-0418">Kinase</keyword>
<dbReference type="GO" id="GO:0009254">
    <property type="term" value="P:peptidoglycan turnover"/>
    <property type="evidence" value="ECO:0007669"/>
    <property type="project" value="UniProtKB-UniRule"/>
</dbReference>
<dbReference type="EMBL" id="QTJV01000004">
    <property type="protein sequence ID" value="RFM34143.1"/>
    <property type="molecule type" value="Genomic_DNA"/>
</dbReference>
<keyword evidence="1 2" id="KW-0808">Transferase</keyword>
<dbReference type="Pfam" id="PF03702">
    <property type="entry name" value="AnmK"/>
    <property type="match status" value="1"/>
</dbReference>
<dbReference type="RefSeq" id="WP_116853733.1">
    <property type="nucleotide sequence ID" value="NZ_QTJV01000004.1"/>
</dbReference>
<dbReference type="HAMAP" id="MF_01270">
    <property type="entry name" value="AnhMurNAc_kinase"/>
    <property type="match status" value="1"/>
</dbReference>
<dbReference type="AlphaFoldDB" id="A0A3E1P1S3"/>
<dbReference type="UniPathway" id="UPA00544"/>
<dbReference type="GO" id="GO:0016773">
    <property type="term" value="F:phosphotransferase activity, alcohol group as acceptor"/>
    <property type="evidence" value="ECO:0007669"/>
    <property type="project" value="UniProtKB-UniRule"/>
</dbReference>
<dbReference type="Gene3D" id="3.30.420.40">
    <property type="match status" value="2"/>
</dbReference>
<dbReference type="GO" id="GO:0097175">
    <property type="term" value="P:1,6-anhydro-N-acetyl-beta-muramic acid catabolic process"/>
    <property type="evidence" value="ECO:0007669"/>
    <property type="project" value="UniProtKB-UniRule"/>
</dbReference>
<dbReference type="GO" id="GO:0005524">
    <property type="term" value="F:ATP binding"/>
    <property type="evidence" value="ECO:0007669"/>
    <property type="project" value="UniProtKB-UniRule"/>
</dbReference>
<dbReference type="GO" id="GO:0006040">
    <property type="term" value="P:amino sugar metabolic process"/>
    <property type="evidence" value="ECO:0007669"/>
    <property type="project" value="InterPro"/>
</dbReference>
<dbReference type="CDD" id="cd24050">
    <property type="entry name" value="ASKHA_NBD_ANMK"/>
    <property type="match status" value="1"/>
</dbReference>
<keyword evidence="3" id="KW-1185">Reference proteome</keyword>
<dbReference type="UniPathway" id="UPA00343"/>
<comment type="caution">
    <text evidence="2">The sequence shown here is derived from an EMBL/GenBank/DDBJ whole genome shotgun (WGS) entry which is preliminary data.</text>
</comment>
<evidence type="ECO:0000256" key="1">
    <source>
        <dbReference type="HAMAP-Rule" id="MF_01270"/>
    </source>
</evidence>
<sequence>MNSNLQRLFTITQKPVRRIIGLMSGTSLDGLDVALCAISGSGMETKVVLEQFETVPYPLEVKDEIRKIFAKETIAFQQLCLLNPWIANHHAAWILQCLQKWNIAPAAVDLIASHGQTVYHSPKILHQQAAFPNATLQIGDGDHIAVKTGIITLSDFRQKHIAAGGEGAPLALYGDYCLFSQQGEDRIMLNMGGIANFTFLPGSLDAGKVFVTDTGPGNTLLDAFSRHYFGKEFDEDAAFAKQGTVNEQLLAALKDNSFFKEGFPRTTGPELFNREYVLAAQSKSQTTGLLPFDVMATLTQFSADTITDALLSVLDANKSYAVYMSGGGAHNPLLVELIKTRMPHLKIKTTAELGIAGDAKEAVLFAILANEAVMGEGINFGKPGMPAITMGKCSFPA</sequence>
<dbReference type="PANTHER" id="PTHR30605">
    <property type="entry name" value="ANHYDRO-N-ACETYLMURAMIC ACID KINASE"/>
    <property type="match status" value="1"/>
</dbReference>
<dbReference type="GO" id="GO:0016301">
    <property type="term" value="F:kinase activity"/>
    <property type="evidence" value="ECO:0007669"/>
    <property type="project" value="UniProtKB-KW"/>
</dbReference>
<dbReference type="Proteomes" id="UP000261174">
    <property type="component" value="Unassembled WGS sequence"/>
</dbReference>
<dbReference type="InterPro" id="IPR043129">
    <property type="entry name" value="ATPase_NBD"/>
</dbReference>
<reference evidence="2 3" key="1">
    <citation type="submission" date="2018-08" db="EMBL/GenBank/DDBJ databases">
        <title>Chitinophaga sp. K20C18050901, a novel bacterium isolated from forest soil.</title>
        <authorList>
            <person name="Wang C."/>
        </authorList>
    </citation>
    <scope>NUCLEOTIDE SEQUENCE [LARGE SCALE GENOMIC DNA]</scope>
    <source>
        <strain evidence="2 3">K20C18050901</strain>
    </source>
</reference>
<dbReference type="NCBIfam" id="NF007149">
    <property type="entry name" value="PRK09585.3-4"/>
    <property type="match status" value="1"/>
</dbReference>
<evidence type="ECO:0000313" key="3">
    <source>
        <dbReference type="Proteomes" id="UP000261174"/>
    </source>
</evidence>
<comment type="catalytic activity">
    <reaction evidence="1">
        <text>1,6-anhydro-N-acetyl-beta-muramate + ATP + H2O = N-acetyl-D-muramate 6-phosphate + ADP + H(+)</text>
        <dbReference type="Rhea" id="RHEA:24952"/>
        <dbReference type="ChEBI" id="CHEBI:15377"/>
        <dbReference type="ChEBI" id="CHEBI:15378"/>
        <dbReference type="ChEBI" id="CHEBI:30616"/>
        <dbReference type="ChEBI" id="CHEBI:58690"/>
        <dbReference type="ChEBI" id="CHEBI:58722"/>
        <dbReference type="ChEBI" id="CHEBI:456216"/>
        <dbReference type="EC" id="2.7.1.170"/>
    </reaction>
</comment>
<comment type="similarity">
    <text evidence="1">Belongs to the anhydro-N-acetylmuramic acid kinase family.</text>
</comment>
<feature type="binding site" evidence="1">
    <location>
        <begin position="25"/>
        <end position="32"/>
    </location>
    <ligand>
        <name>ATP</name>
        <dbReference type="ChEBI" id="CHEBI:30616"/>
    </ligand>
</feature>
<dbReference type="SUPFAM" id="SSF53067">
    <property type="entry name" value="Actin-like ATPase domain"/>
    <property type="match status" value="1"/>
</dbReference>
<comment type="pathway">
    <text evidence="1">Amino-sugar metabolism; 1,6-anhydro-N-acetylmuramate degradation.</text>
</comment>
<keyword evidence="1" id="KW-0547">Nucleotide-binding</keyword>
<keyword evidence="1" id="KW-0119">Carbohydrate metabolism</keyword>
<comment type="function">
    <text evidence="1">Catalyzes the specific phosphorylation of 1,6-anhydro-N-acetylmuramic acid (anhMurNAc) with the simultaneous cleavage of the 1,6-anhydro ring, generating MurNAc-6-P. Is required for the utilization of anhMurNAc either imported from the medium or derived from its own cell wall murein, and thus plays a role in cell wall recycling.</text>
</comment>
<proteinExistence type="inferred from homology"/>
<comment type="pathway">
    <text evidence="1">Cell wall biogenesis; peptidoglycan recycling.</text>
</comment>
<evidence type="ECO:0000313" key="2">
    <source>
        <dbReference type="EMBL" id="RFM34143.1"/>
    </source>
</evidence>
<gene>
    <name evidence="1" type="primary">anmK</name>
    <name evidence="2" type="ORF">DXN04_12725</name>
</gene>
<accession>A0A3E1P1S3</accession>
<dbReference type="EC" id="2.7.1.170" evidence="1"/>
<organism evidence="2 3">
    <name type="scientific">Chitinophaga silvisoli</name>
    <dbReference type="NCBI Taxonomy" id="2291814"/>
    <lineage>
        <taxon>Bacteria</taxon>
        <taxon>Pseudomonadati</taxon>
        <taxon>Bacteroidota</taxon>
        <taxon>Chitinophagia</taxon>
        <taxon>Chitinophagales</taxon>
        <taxon>Chitinophagaceae</taxon>
        <taxon>Chitinophaga</taxon>
    </lineage>
</organism>
<protein>
    <recommendedName>
        <fullName evidence="1">Anhydro-N-acetylmuramic acid kinase</fullName>
        <ecNumber evidence="1">2.7.1.170</ecNumber>
    </recommendedName>
    <alternativeName>
        <fullName evidence="1">AnhMurNAc kinase</fullName>
    </alternativeName>
</protein>
<dbReference type="PANTHER" id="PTHR30605:SF0">
    <property type="entry name" value="ANHYDRO-N-ACETYLMURAMIC ACID KINASE"/>
    <property type="match status" value="1"/>
</dbReference>